<keyword evidence="1" id="KW-0997">Cell inner membrane</keyword>
<evidence type="ECO:0000313" key="2">
    <source>
        <dbReference type="EMBL" id="TXL72841.1"/>
    </source>
</evidence>
<keyword evidence="1" id="KW-1133">Transmembrane helix</keyword>
<dbReference type="PANTHER" id="PTHR34300:SF1">
    <property type="entry name" value="QUEUOSINE PRECURSOR TRANSPORTER"/>
    <property type="match status" value="1"/>
</dbReference>
<dbReference type="PANTHER" id="PTHR34300">
    <property type="entry name" value="QUEUOSINE PRECURSOR TRANSPORTER-RELATED"/>
    <property type="match status" value="1"/>
</dbReference>
<name>A0A5C8PH56_9HYPH</name>
<dbReference type="OrthoDB" id="7065604at2"/>
<feature type="transmembrane region" description="Helical" evidence="1">
    <location>
        <begin position="31"/>
        <end position="56"/>
    </location>
</feature>
<dbReference type="EMBL" id="VDUZ01000030">
    <property type="protein sequence ID" value="TXL72841.1"/>
    <property type="molecule type" value="Genomic_DNA"/>
</dbReference>
<feature type="transmembrane region" description="Helical" evidence="1">
    <location>
        <begin position="120"/>
        <end position="146"/>
    </location>
</feature>
<evidence type="ECO:0000256" key="1">
    <source>
        <dbReference type="HAMAP-Rule" id="MF_02088"/>
    </source>
</evidence>
<accession>A0A5C8PH56</accession>
<keyword evidence="1" id="KW-1003">Cell membrane</keyword>
<protein>
    <recommendedName>
        <fullName evidence="1">Probable queuosine precursor transporter</fullName>
        <shortName evidence="1">Q precursor transporter</shortName>
    </recommendedName>
</protein>
<dbReference type="RefSeq" id="WP_147849524.1">
    <property type="nucleotide sequence ID" value="NZ_VDUZ01000030.1"/>
</dbReference>
<keyword evidence="1" id="KW-0813">Transport</keyword>
<organism evidence="2 3">
    <name type="scientific">Vineibacter terrae</name>
    <dbReference type="NCBI Taxonomy" id="2586908"/>
    <lineage>
        <taxon>Bacteria</taxon>
        <taxon>Pseudomonadati</taxon>
        <taxon>Pseudomonadota</taxon>
        <taxon>Alphaproteobacteria</taxon>
        <taxon>Hyphomicrobiales</taxon>
        <taxon>Vineibacter</taxon>
    </lineage>
</organism>
<dbReference type="AlphaFoldDB" id="A0A5C8PH56"/>
<reference evidence="2 3" key="1">
    <citation type="submission" date="2019-06" db="EMBL/GenBank/DDBJ databases">
        <title>New taxonomy in bacterial strain CC-CFT640, isolated from vineyard.</title>
        <authorList>
            <person name="Lin S.-Y."/>
            <person name="Tsai C.-F."/>
            <person name="Young C.-C."/>
        </authorList>
    </citation>
    <scope>NUCLEOTIDE SEQUENCE [LARGE SCALE GENOMIC DNA]</scope>
    <source>
        <strain evidence="2 3">CC-CFT640</strain>
    </source>
</reference>
<keyword evidence="3" id="KW-1185">Reference proteome</keyword>
<dbReference type="HAMAP" id="MF_02088">
    <property type="entry name" value="Q_prec_transport"/>
    <property type="match status" value="1"/>
</dbReference>
<dbReference type="GO" id="GO:0022857">
    <property type="term" value="F:transmembrane transporter activity"/>
    <property type="evidence" value="ECO:0007669"/>
    <property type="project" value="UniProtKB-UniRule"/>
</dbReference>
<evidence type="ECO:0000313" key="3">
    <source>
        <dbReference type="Proteomes" id="UP000321638"/>
    </source>
</evidence>
<keyword evidence="1" id="KW-0812">Transmembrane</keyword>
<sequence>MTGISRGMGIAIAAMVGVVALSNYVVQFEIFTHAVLGTVTWGALTYPATFFVTDLANRAFGPRRARQVVYVGFAAGIVASLLLAPWRIALASGTAFLVGQLLDIVVFDRLRRAPWWQAPFAGSALGSIVDTVLFFGVAFVGIFPLLPGGAGPSVLSLIQGDLIVKLSFALLFLAPFRALMGVVVPMRPAVSP</sequence>
<dbReference type="Proteomes" id="UP000321638">
    <property type="component" value="Unassembled WGS sequence"/>
</dbReference>
<comment type="caution">
    <text evidence="2">The sequence shown here is derived from an EMBL/GenBank/DDBJ whole genome shotgun (WGS) entry which is preliminary data.</text>
</comment>
<comment type="subcellular location">
    <subcellularLocation>
        <location evidence="1">Cell inner membrane</location>
        <topology evidence="1">Multi-pass membrane protein</topology>
    </subcellularLocation>
</comment>
<dbReference type="Pfam" id="PF02592">
    <property type="entry name" value="Vut_1"/>
    <property type="match status" value="1"/>
</dbReference>
<dbReference type="InterPro" id="IPR003744">
    <property type="entry name" value="YhhQ"/>
</dbReference>
<dbReference type="NCBIfam" id="TIGR00697">
    <property type="entry name" value="queuosine precursor transporter"/>
    <property type="match status" value="2"/>
</dbReference>
<gene>
    <name evidence="2" type="ORF">FHP25_24045</name>
</gene>
<comment type="function">
    <text evidence="1">Involved in the import of queuosine (Q) precursors, required for Q precursor salvage.</text>
</comment>
<proteinExistence type="inferred from homology"/>
<feature type="transmembrane region" description="Helical" evidence="1">
    <location>
        <begin position="68"/>
        <end position="84"/>
    </location>
</feature>
<dbReference type="GO" id="GO:0005886">
    <property type="term" value="C:plasma membrane"/>
    <property type="evidence" value="ECO:0007669"/>
    <property type="project" value="UniProtKB-SubCell"/>
</dbReference>
<comment type="similarity">
    <text evidence="1">Belongs to the vitamin uptake transporter (VUT/ECF) (TC 2.A.88) family. Q precursor transporter subfamily.</text>
</comment>
<feature type="transmembrane region" description="Helical" evidence="1">
    <location>
        <begin position="166"/>
        <end position="186"/>
    </location>
</feature>
<keyword evidence="1" id="KW-0472">Membrane</keyword>
<feature type="transmembrane region" description="Helical" evidence="1">
    <location>
        <begin position="7"/>
        <end position="25"/>
    </location>
</feature>